<gene>
    <name evidence="11" type="ORF">CC1G_03568</name>
</gene>
<evidence type="ECO:0000256" key="5">
    <source>
        <dbReference type="ARBA" id="ARBA00023065"/>
    </source>
</evidence>
<dbReference type="HOGENOM" id="CLU_010365_2_0_1"/>
<feature type="chain" id="PRO_5002727216" evidence="9">
    <location>
        <begin position="24"/>
        <end position="670"/>
    </location>
</feature>
<keyword evidence="6 8" id="KW-0472">Membrane</keyword>
<protein>
    <submittedName>
        <fullName evidence="11">Metalloreductase</fullName>
    </submittedName>
</protein>
<evidence type="ECO:0000256" key="3">
    <source>
        <dbReference type="ARBA" id="ARBA00022692"/>
    </source>
</evidence>
<keyword evidence="12" id="KW-1185">Reference proteome</keyword>
<evidence type="ECO:0000313" key="12">
    <source>
        <dbReference type="Proteomes" id="UP000001861"/>
    </source>
</evidence>
<dbReference type="AlphaFoldDB" id="A8NCL0"/>
<dbReference type="OrthoDB" id="4494341at2759"/>
<dbReference type="VEuPathDB" id="FungiDB:CC1G_03568"/>
<name>A8NCL0_COPC7</name>
<comment type="subcellular location">
    <subcellularLocation>
        <location evidence="1">Membrane</location>
        <topology evidence="1">Multi-pass membrane protein</topology>
    </subcellularLocation>
</comment>
<dbReference type="Pfam" id="PF01794">
    <property type="entry name" value="Ferric_reduct"/>
    <property type="match status" value="1"/>
</dbReference>
<sequence length="670" mass="74352">MVSLTRLFLLALTLAQLFTSTTAVRGQGIIGAGKQGCSILLRTLALCIEEHCRRDNPQISKIERFWETYPLAGTGVFLDPAQVGPIMSYQEALRYAHVDVEEFGEGNIPSVVAWEPLNATSLVRAEDWLVIYNGLLLLNTGGLVHGRNGVIVAVTSVFLPSLGDLPRKPFIGYRHRTPVAANIGFMPTRGQTLYIIYLVVTQITLAILPLNFFKPWGYMSPPYFSQRLLEYLYSHPALQILGDRTGVIAMADFVALFLFSSRNNILLWITDWSHGTFILLHRWVGYCTIIQTCMHSLLLLILYGKDHEYQSHRKFWVWGIVGTLAFVILWPASLLPVRQRCHEFFLISHQVLSVIALVGTFLHIYIFYGYRWGFEIWVYVGGTIWFLDRFIRVLRMFANGYRTAAITAIDPSGEYLRVEIDGIVAEGHVYLTFPTLGWRFWESHPFSVLSTVTAGRAKVAKGVEDVATSKVAGLDPEKTSRPSSSSSGSGGHSTTVRPRITLLFRPMTGITRTIGQRLSALGKGQRLALPVLVESSYHANPATRNLAHCTTLLCIAGGVGITAILPIVRTFGGARARVAWGMRNEWLLRAVESDLAALNPTTVHVETSIGQRLDVVRLLREELMDSEDAGDLGVVVCGPSGMSDDVRNAVSELGAKAKRGIVFIDEAFGW</sequence>
<evidence type="ECO:0000256" key="1">
    <source>
        <dbReference type="ARBA" id="ARBA00004141"/>
    </source>
</evidence>
<evidence type="ECO:0000256" key="9">
    <source>
        <dbReference type="SAM" id="SignalP"/>
    </source>
</evidence>
<keyword evidence="9" id="KW-0732">Signal</keyword>
<dbReference type="PANTHER" id="PTHR32361">
    <property type="entry name" value="FERRIC/CUPRIC REDUCTASE TRANSMEMBRANE COMPONENT"/>
    <property type="match status" value="1"/>
</dbReference>
<dbReference type="InterPro" id="IPR051410">
    <property type="entry name" value="Ferric/Cupric_Reductase"/>
</dbReference>
<keyword evidence="3 8" id="KW-0812">Transmembrane</keyword>
<dbReference type="GO" id="GO:0006879">
    <property type="term" value="P:intracellular iron ion homeostasis"/>
    <property type="evidence" value="ECO:0007669"/>
    <property type="project" value="TreeGrafter"/>
</dbReference>
<dbReference type="SUPFAM" id="SSF52343">
    <property type="entry name" value="Ferredoxin reductase-like, C-terminal NADP-linked domain"/>
    <property type="match status" value="1"/>
</dbReference>
<dbReference type="EMBL" id="AACS02000009">
    <property type="protein sequence ID" value="EAU89303.2"/>
    <property type="molecule type" value="Genomic_DNA"/>
</dbReference>
<dbReference type="GO" id="GO:0000293">
    <property type="term" value="F:ferric-chelate reductase activity"/>
    <property type="evidence" value="ECO:0007669"/>
    <property type="project" value="TreeGrafter"/>
</dbReference>
<dbReference type="eggNOG" id="KOG0039">
    <property type="taxonomic scope" value="Eukaryota"/>
</dbReference>
<evidence type="ECO:0000256" key="4">
    <source>
        <dbReference type="ARBA" id="ARBA00022989"/>
    </source>
</evidence>
<reference evidence="11 12" key="1">
    <citation type="journal article" date="2010" name="Proc. Natl. Acad. Sci. U.S.A.">
        <title>Insights into evolution of multicellular fungi from the assembled chromosomes of the mushroom Coprinopsis cinerea (Coprinus cinereus).</title>
        <authorList>
            <person name="Stajich J.E."/>
            <person name="Wilke S.K."/>
            <person name="Ahren D."/>
            <person name="Au C.H."/>
            <person name="Birren B.W."/>
            <person name="Borodovsky M."/>
            <person name="Burns C."/>
            <person name="Canback B."/>
            <person name="Casselton L.A."/>
            <person name="Cheng C.K."/>
            <person name="Deng J."/>
            <person name="Dietrich F.S."/>
            <person name="Fargo D.C."/>
            <person name="Farman M.L."/>
            <person name="Gathman A.C."/>
            <person name="Goldberg J."/>
            <person name="Guigo R."/>
            <person name="Hoegger P.J."/>
            <person name="Hooker J.B."/>
            <person name="Huggins A."/>
            <person name="James T.Y."/>
            <person name="Kamada T."/>
            <person name="Kilaru S."/>
            <person name="Kodira C."/>
            <person name="Kues U."/>
            <person name="Kupfer D."/>
            <person name="Kwan H.S."/>
            <person name="Lomsadze A."/>
            <person name="Li W."/>
            <person name="Lilly W.W."/>
            <person name="Ma L.J."/>
            <person name="Mackey A.J."/>
            <person name="Manning G."/>
            <person name="Martin F."/>
            <person name="Muraguchi H."/>
            <person name="Natvig D.O."/>
            <person name="Palmerini H."/>
            <person name="Ramesh M.A."/>
            <person name="Rehmeyer C.J."/>
            <person name="Roe B.A."/>
            <person name="Shenoy N."/>
            <person name="Stanke M."/>
            <person name="Ter-Hovhannisyan V."/>
            <person name="Tunlid A."/>
            <person name="Velagapudi R."/>
            <person name="Vision T.J."/>
            <person name="Zeng Q."/>
            <person name="Zolan M.E."/>
            <person name="Pukkila P.J."/>
        </authorList>
    </citation>
    <scope>NUCLEOTIDE SEQUENCE [LARGE SCALE GENOMIC DNA]</scope>
    <source>
        <strain evidence="12">Okayama-7 / 130 / ATCC MYA-4618 / FGSC 9003</strain>
    </source>
</reference>
<keyword evidence="2" id="KW-0813">Transport</keyword>
<proteinExistence type="predicted"/>
<organism evidence="11 12">
    <name type="scientific">Coprinopsis cinerea (strain Okayama-7 / 130 / ATCC MYA-4618 / FGSC 9003)</name>
    <name type="common">Inky cap fungus</name>
    <name type="synonym">Hormographiella aspergillata</name>
    <dbReference type="NCBI Taxonomy" id="240176"/>
    <lineage>
        <taxon>Eukaryota</taxon>
        <taxon>Fungi</taxon>
        <taxon>Dikarya</taxon>
        <taxon>Basidiomycota</taxon>
        <taxon>Agaricomycotina</taxon>
        <taxon>Agaricomycetes</taxon>
        <taxon>Agaricomycetidae</taxon>
        <taxon>Agaricales</taxon>
        <taxon>Agaricineae</taxon>
        <taxon>Psathyrellaceae</taxon>
        <taxon>Coprinopsis</taxon>
    </lineage>
</organism>
<feature type="compositionally biased region" description="Low complexity" evidence="7">
    <location>
        <begin position="481"/>
        <end position="495"/>
    </location>
</feature>
<dbReference type="RefSeq" id="XP_001832554.2">
    <property type="nucleotide sequence ID" value="XM_001832502.2"/>
</dbReference>
<evidence type="ECO:0000256" key="6">
    <source>
        <dbReference type="ARBA" id="ARBA00023136"/>
    </source>
</evidence>
<evidence type="ECO:0000256" key="8">
    <source>
        <dbReference type="SAM" id="Phobius"/>
    </source>
</evidence>
<evidence type="ECO:0000256" key="2">
    <source>
        <dbReference type="ARBA" id="ARBA00022448"/>
    </source>
</evidence>
<evidence type="ECO:0000256" key="7">
    <source>
        <dbReference type="SAM" id="MobiDB-lite"/>
    </source>
</evidence>
<dbReference type="GO" id="GO:0005886">
    <property type="term" value="C:plasma membrane"/>
    <property type="evidence" value="ECO:0007669"/>
    <property type="project" value="TreeGrafter"/>
</dbReference>
<dbReference type="Gene3D" id="3.40.50.80">
    <property type="entry name" value="Nucleotide-binding domain of ferredoxin-NADP reductase (FNR) module"/>
    <property type="match status" value="1"/>
</dbReference>
<dbReference type="SFLD" id="SFLDS00052">
    <property type="entry name" value="Ferric_Reductase_Domain"/>
    <property type="match status" value="1"/>
</dbReference>
<feature type="transmembrane region" description="Helical" evidence="8">
    <location>
        <begin position="283"/>
        <end position="303"/>
    </location>
</feature>
<dbReference type="PANTHER" id="PTHR32361:SF9">
    <property type="entry name" value="FERRIC REDUCTASE TRANSMEMBRANE COMPONENT 3-RELATED"/>
    <property type="match status" value="1"/>
</dbReference>
<evidence type="ECO:0000259" key="10">
    <source>
        <dbReference type="Pfam" id="PF01794"/>
    </source>
</evidence>
<dbReference type="STRING" id="240176.A8NCL0"/>
<keyword evidence="5" id="KW-0406">Ion transport</keyword>
<feature type="region of interest" description="Disordered" evidence="7">
    <location>
        <begin position="471"/>
        <end position="495"/>
    </location>
</feature>
<comment type="caution">
    <text evidence="11">The sequence shown here is derived from an EMBL/GenBank/DDBJ whole genome shotgun (WGS) entry which is preliminary data.</text>
</comment>
<feature type="signal peptide" evidence="9">
    <location>
        <begin position="1"/>
        <end position="23"/>
    </location>
</feature>
<accession>A8NCL0</accession>
<dbReference type="CDD" id="cd06186">
    <property type="entry name" value="NOX_Duox_like_FAD_NADP"/>
    <property type="match status" value="1"/>
</dbReference>
<dbReference type="GeneID" id="6009041"/>
<dbReference type="GO" id="GO:0015677">
    <property type="term" value="P:copper ion import"/>
    <property type="evidence" value="ECO:0007669"/>
    <property type="project" value="TreeGrafter"/>
</dbReference>
<keyword evidence="4 8" id="KW-1133">Transmembrane helix</keyword>
<dbReference type="KEGG" id="cci:CC1G_03568"/>
<feature type="domain" description="Ferric oxidoreductase" evidence="10">
    <location>
        <begin position="245"/>
        <end position="359"/>
    </location>
</feature>
<feature type="transmembrane region" description="Helical" evidence="8">
    <location>
        <begin position="194"/>
        <end position="213"/>
    </location>
</feature>
<feature type="transmembrane region" description="Helical" evidence="8">
    <location>
        <begin position="344"/>
        <end position="370"/>
    </location>
</feature>
<dbReference type="InParanoid" id="A8NCL0"/>
<dbReference type="GO" id="GO:0006826">
    <property type="term" value="P:iron ion transport"/>
    <property type="evidence" value="ECO:0007669"/>
    <property type="project" value="TreeGrafter"/>
</dbReference>
<feature type="transmembrane region" description="Helical" evidence="8">
    <location>
        <begin position="315"/>
        <end position="337"/>
    </location>
</feature>
<dbReference type="InterPro" id="IPR039261">
    <property type="entry name" value="FNR_nucleotide-bd"/>
</dbReference>
<dbReference type="OMA" id="FITYHRH"/>
<feature type="transmembrane region" description="Helical" evidence="8">
    <location>
        <begin position="376"/>
        <end position="394"/>
    </location>
</feature>
<dbReference type="Proteomes" id="UP000001861">
    <property type="component" value="Unassembled WGS sequence"/>
</dbReference>
<dbReference type="InterPro" id="IPR013130">
    <property type="entry name" value="Fe3_Rdtase_TM_dom"/>
</dbReference>
<evidence type="ECO:0000313" key="11">
    <source>
        <dbReference type="EMBL" id="EAU89303.2"/>
    </source>
</evidence>